<evidence type="ECO:0000259" key="5">
    <source>
        <dbReference type="PROSITE" id="PS50931"/>
    </source>
</evidence>
<dbReference type="Pfam" id="PF03466">
    <property type="entry name" value="LysR_substrate"/>
    <property type="match status" value="1"/>
</dbReference>
<dbReference type="OrthoDB" id="9803735at2"/>
<accession>A0A1C0Y7C1</accession>
<comment type="similarity">
    <text evidence="1">Belongs to the LysR transcriptional regulatory family.</text>
</comment>
<sequence length="299" mass="33856">MTKFDVKHLLAVVEHGSFSKAAKALDVSQPYLSNRVKALEVSVGVELLNRKTHPIAFTEAGEMYITSVQKLEQDYKILLREIEQLSASDDMRLVIGTHPTLAYILRNILPSFLALSPQTELKVSEELQFDLNEHILLNKVDLCFTVQPVIDRAIVSERVLQGTPYVLIPKGHRLYNEHVQEITPLPFEMKQLATESFVLLKESYVLRREINHYFNLLNIHPKILMETSSMDTILQFVAANLGISIIPSYAVDSQKLQNTNIYTLPQDSLSCDVYINYAKAKQSDALNLLIETTKSSLAQ</sequence>
<keyword evidence="2" id="KW-0805">Transcription regulation</keyword>
<dbReference type="EMBL" id="MASJ01000039">
    <property type="protein sequence ID" value="OCS83050.1"/>
    <property type="molecule type" value="Genomic_DNA"/>
</dbReference>
<dbReference type="Gene3D" id="1.10.10.10">
    <property type="entry name" value="Winged helix-like DNA-binding domain superfamily/Winged helix DNA-binding domain"/>
    <property type="match status" value="1"/>
</dbReference>
<keyword evidence="7" id="KW-1185">Reference proteome</keyword>
<dbReference type="GO" id="GO:0032993">
    <property type="term" value="C:protein-DNA complex"/>
    <property type="evidence" value="ECO:0007669"/>
    <property type="project" value="TreeGrafter"/>
</dbReference>
<dbReference type="PROSITE" id="PS50931">
    <property type="entry name" value="HTH_LYSR"/>
    <property type="match status" value="1"/>
</dbReference>
<evidence type="ECO:0000313" key="7">
    <source>
        <dbReference type="Proteomes" id="UP000093199"/>
    </source>
</evidence>
<dbReference type="Gene3D" id="3.40.190.290">
    <property type="match status" value="1"/>
</dbReference>
<evidence type="ECO:0000256" key="2">
    <source>
        <dbReference type="ARBA" id="ARBA00023015"/>
    </source>
</evidence>
<dbReference type="FunFam" id="1.10.10.10:FF:000001">
    <property type="entry name" value="LysR family transcriptional regulator"/>
    <property type="match status" value="1"/>
</dbReference>
<dbReference type="PRINTS" id="PR00039">
    <property type="entry name" value="HTHLYSR"/>
</dbReference>
<dbReference type="InterPro" id="IPR000847">
    <property type="entry name" value="LysR_HTH_N"/>
</dbReference>
<dbReference type="InterPro" id="IPR036390">
    <property type="entry name" value="WH_DNA-bd_sf"/>
</dbReference>
<dbReference type="GO" id="GO:0003677">
    <property type="term" value="F:DNA binding"/>
    <property type="evidence" value="ECO:0007669"/>
    <property type="project" value="UniProtKB-KW"/>
</dbReference>
<evidence type="ECO:0000256" key="1">
    <source>
        <dbReference type="ARBA" id="ARBA00009437"/>
    </source>
</evidence>
<feature type="domain" description="HTH lysR-type" evidence="5">
    <location>
        <begin position="1"/>
        <end position="58"/>
    </location>
</feature>
<dbReference type="PANTHER" id="PTHR30346">
    <property type="entry name" value="TRANSCRIPTIONAL DUAL REGULATOR HCAR-RELATED"/>
    <property type="match status" value="1"/>
</dbReference>
<comment type="caution">
    <text evidence="6">The sequence shown here is derived from an EMBL/GenBank/DDBJ whole genome shotgun (WGS) entry which is preliminary data.</text>
</comment>
<dbReference type="STRING" id="33978.A6M13_06515"/>
<dbReference type="Proteomes" id="UP000093199">
    <property type="component" value="Unassembled WGS sequence"/>
</dbReference>
<dbReference type="InterPro" id="IPR005119">
    <property type="entry name" value="LysR_subst-bd"/>
</dbReference>
<evidence type="ECO:0000313" key="6">
    <source>
        <dbReference type="EMBL" id="OCS83050.1"/>
    </source>
</evidence>
<name>A0A1C0Y7C1_9BACL</name>
<keyword evidence="4" id="KW-0804">Transcription</keyword>
<organism evidence="6 7">
    <name type="scientific">Caryophanon tenue</name>
    <dbReference type="NCBI Taxonomy" id="33978"/>
    <lineage>
        <taxon>Bacteria</taxon>
        <taxon>Bacillati</taxon>
        <taxon>Bacillota</taxon>
        <taxon>Bacilli</taxon>
        <taxon>Bacillales</taxon>
        <taxon>Caryophanaceae</taxon>
        <taxon>Caryophanon</taxon>
    </lineage>
</organism>
<evidence type="ECO:0000256" key="3">
    <source>
        <dbReference type="ARBA" id="ARBA00023125"/>
    </source>
</evidence>
<dbReference type="RefSeq" id="WP_066548061.1">
    <property type="nucleotide sequence ID" value="NZ_MASJ01000039.1"/>
</dbReference>
<dbReference type="InterPro" id="IPR036388">
    <property type="entry name" value="WH-like_DNA-bd_sf"/>
</dbReference>
<proteinExistence type="inferred from homology"/>
<dbReference type="AlphaFoldDB" id="A0A1C0Y7C1"/>
<dbReference type="GO" id="GO:0003700">
    <property type="term" value="F:DNA-binding transcription factor activity"/>
    <property type="evidence" value="ECO:0007669"/>
    <property type="project" value="InterPro"/>
</dbReference>
<dbReference type="SUPFAM" id="SSF53850">
    <property type="entry name" value="Periplasmic binding protein-like II"/>
    <property type="match status" value="1"/>
</dbReference>
<dbReference type="PANTHER" id="PTHR30346:SF28">
    <property type="entry name" value="HTH-TYPE TRANSCRIPTIONAL REGULATOR CYNR"/>
    <property type="match status" value="1"/>
</dbReference>
<dbReference type="CDD" id="cd05466">
    <property type="entry name" value="PBP2_LTTR_substrate"/>
    <property type="match status" value="1"/>
</dbReference>
<dbReference type="SUPFAM" id="SSF46785">
    <property type="entry name" value="Winged helix' DNA-binding domain"/>
    <property type="match status" value="1"/>
</dbReference>
<reference evidence="6 7" key="1">
    <citation type="submission" date="2016-07" db="EMBL/GenBank/DDBJ databases">
        <title>Caryophanon tenue genome sequencing.</title>
        <authorList>
            <person name="Verma A."/>
            <person name="Pal Y."/>
            <person name="Krishnamurthi S."/>
        </authorList>
    </citation>
    <scope>NUCLEOTIDE SEQUENCE [LARGE SCALE GENOMIC DNA]</scope>
    <source>
        <strain evidence="6 7">DSM 14152</strain>
    </source>
</reference>
<keyword evidence="3" id="KW-0238">DNA-binding</keyword>
<evidence type="ECO:0000256" key="4">
    <source>
        <dbReference type="ARBA" id="ARBA00023163"/>
    </source>
</evidence>
<gene>
    <name evidence="6" type="ORF">A6M13_06515</name>
</gene>
<protein>
    <recommendedName>
        <fullName evidence="5">HTH lysR-type domain-containing protein</fullName>
    </recommendedName>
</protein>
<dbReference type="Pfam" id="PF00126">
    <property type="entry name" value="HTH_1"/>
    <property type="match status" value="1"/>
</dbReference>